<evidence type="ECO:0000256" key="5">
    <source>
        <dbReference type="ARBA" id="ARBA00023014"/>
    </source>
</evidence>
<dbReference type="PANTHER" id="PTHR43409:SF4">
    <property type="entry name" value="RADICAL SAM SUPERFAMILY PROTEIN"/>
    <property type="match status" value="1"/>
</dbReference>
<gene>
    <name evidence="7" type="ORF">METZ01_LOCUS316241</name>
</gene>
<dbReference type="InterPro" id="IPR051198">
    <property type="entry name" value="BchE-like"/>
</dbReference>
<protein>
    <recommendedName>
        <fullName evidence="6">B12-binding domain-containing protein</fullName>
    </recommendedName>
</protein>
<reference evidence="7" key="1">
    <citation type="submission" date="2018-05" db="EMBL/GenBank/DDBJ databases">
        <authorList>
            <person name="Lanie J.A."/>
            <person name="Ng W.-L."/>
            <person name="Kazmierczak K.M."/>
            <person name="Andrzejewski T.M."/>
            <person name="Davidsen T.M."/>
            <person name="Wayne K.J."/>
            <person name="Tettelin H."/>
            <person name="Glass J.I."/>
            <person name="Rusch D."/>
            <person name="Podicherti R."/>
            <person name="Tsui H.-C.T."/>
            <person name="Winkler M.E."/>
        </authorList>
    </citation>
    <scope>NUCLEOTIDE SEQUENCE</scope>
</reference>
<evidence type="ECO:0000313" key="7">
    <source>
        <dbReference type="EMBL" id="SVC63387.1"/>
    </source>
</evidence>
<dbReference type="PANTHER" id="PTHR43409">
    <property type="entry name" value="ANAEROBIC MAGNESIUM-PROTOPORPHYRIN IX MONOMETHYL ESTER CYCLASE-RELATED"/>
    <property type="match status" value="1"/>
</dbReference>
<keyword evidence="2" id="KW-0949">S-adenosyl-L-methionine</keyword>
<evidence type="ECO:0000256" key="4">
    <source>
        <dbReference type="ARBA" id="ARBA00023004"/>
    </source>
</evidence>
<dbReference type="SUPFAM" id="SSF52242">
    <property type="entry name" value="Cobalamin (vitamin B12)-binding domain"/>
    <property type="match status" value="1"/>
</dbReference>
<comment type="cofactor">
    <cofactor evidence="1">
        <name>[4Fe-4S] cluster</name>
        <dbReference type="ChEBI" id="CHEBI:49883"/>
    </cofactor>
</comment>
<feature type="non-terminal residue" evidence="7">
    <location>
        <position position="1"/>
    </location>
</feature>
<dbReference type="EMBL" id="UINC01102063">
    <property type="protein sequence ID" value="SVC63387.1"/>
    <property type="molecule type" value="Genomic_DNA"/>
</dbReference>
<dbReference type="AlphaFoldDB" id="A0A382NSN9"/>
<name>A0A382NSN9_9ZZZZ</name>
<evidence type="ECO:0000256" key="1">
    <source>
        <dbReference type="ARBA" id="ARBA00001966"/>
    </source>
</evidence>
<keyword evidence="4" id="KW-0408">Iron</keyword>
<accession>A0A382NSN9</accession>
<dbReference type="GO" id="GO:0031419">
    <property type="term" value="F:cobalamin binding"/>
    <property type="evidence" value="ECO:0007669"/>
    <property type="project" value="InterPro"/>
</dbReference>
<evidence type="ECO:0000259" key="6">
    <source>
        <dbReference type="PROSITE" id="PS51332"/>
    </source>
</evidence>
<dbReference type="PROSITE" id="PS51332">
    <property type="entry name" value="B12_BINDING"/>
    <property type="match status" value="1"/>
</dbReference>
<proteinExistence type="predicted"/>
<evidence type="ECO:0000256" key="2">
    <source>
        <dbReference type="ARBA" id="ARBA00022691"/>
    </source>
</evidence>
<dbReference type="CDD" id="cd02068">
    <property type="entry name" value="radical_SAM_B12_BD"/>
    <property type="match status" value="1"/>
</dbReference>
<organism evidence="7">
    <name type="scientific">marine metagenome</name>
    <dbReference type="NCBI Taxonomy" id="408172"/>
    <lineage>
        <taxon>unclassified sequences</taxon>
        <taxon>metagenomes</taxon>
        <taxon>ecological metagenomes</taxon>
    </lineage>
</organism>
<dbReference type="Pfam" id="PF02310">
    <property type="entry name" value="B12-binding"/>
    <property type="match status" value="1"/>
</dbReference>
<dbReference type="InterPro" id="IPR006158">
    <property type="entry name" value="Cobalamin-bd"/>
</dbReference>
<dbReference type="GO" id="GO:0046872">
    <property type="term" value="F:metal ion binding"/>
    <property type="evidence" value="ECO:0007669"/>
    <property type="project" value="UniProtKB-KW"/>
</dbReference>
<dbReference type="GO" id="GO:0051536">
    <property type="term" value="F:iron-sulfur cluster binding"/>
    <property type="evidence" value="ECO:0007669"/>
    <property type="project" value="UniProtKB-KW"/>
</dbReference>
<sequence length="240" mass="27162">EDELSQRYNSYFPGNRIQGLDDLLKLARIDRSEIEPDHPFDEESVRVPEIVSKLESIFPSKSRKKGSLRIMLLDLSTYFTNETGTGEYGVLEPPFGLMALLTYANREFGDRIDGKIYKSRIDFDSLDDLGKLVDEFCPEVIGIRAMTFYKELCQDVATYLRKRGVAVPIIAGGPHPTGSYNDILEDGNVDIAVISEGEITFSRIIETILSRDEDLMDQNVLRGIKGIAFSRLNNRIRQNT</sequence>
<feature type="domain" description="B12-binding" evidence="6">
    <location>
        <begin position="80"/>
        <end position="215"/>
    </location>
</feature>
<evidence type="ECO:0000256" key="3">
    <source>
        <dbReference type="ARBA" id="ARBA00022723"/>
    </source>
</evidence>
<dbReference type="InterPro" id="IPR036724">
    <property type="entry name" value="Cobalamin-bd_sf"/>
</dbReference>
<dbReference type="Gene3D" id="3.40.50.280">
    <property type="entry name" value="Cobalamin-binding domain"/>
    <property type="match status" value="1"/>
</dbReference>
<keyword evidence="5" id="KW-0411">Iron-sulfur</keyword>
<keyword evidence="3" id="KW-0479">Metal-binding</keyword>